<sequence length="502" mass="57436">MLLEKKFGTSEEVIETKVHKGLWKKLKVKRKSPCQRELKGALEDVSDWSIEEKVRFTYLCILATVIIGEDDKKELSFELAHMVFDLPKFEKYPWGREAFKRLIEPVKRIDLNAKSYTIDGFVQTLQVWAYIVIPSLGAKFGHPTKVDGAPILKFKGLKGRKNIDIHVVSVADEEYKNITSVVINHATPVVWTSKIVDKKINTLLQVVCKEGGLGDVTWVEAVEHGSNIIQTEKNVAEDVDSSTILSSIEYAEAPQMRLEFEKQAKKFETLEAKVEDMGKQLQGFEIMRLKFELLEQEVTLLREKLKTNECIKVPHLKDEDISTYDFFADINGVRDKMVESVEESTVDGRIPMMNIRKAQPQEAPPVKIIEPTASIAEKFTKKKIGQTLKIMEVDQTKIVRDKSTRLTMLEPALQTPFQSTLPILGNNKQVDKPNVVMGRGYDPFAPVVCKKDYPIGSQNNGVEFFRVLRTPQEWLTEERYKLAASEIYQKSRSVQNWKNCFY</sequence>
<reference evidence="2 3" key="1">
    <citation type="submission" date="2022-03" db="EMBL/GenBank/DDBJ databases">
        <authorList>
            <person name="Nunn A."/>
            <person name="Chopra R."/>
            <person name="Nunn A."/>
            <person name="Contreras Garrido A."/>
        </authorList>
    </citation>
    <scope>NUCLEOTIDE SEQUENCE [LARGE SCALE GENOMIC DNA]</scope>
</reference>
<evidence type="ECO:0000259" key="1">
    <source>
        <dbReference type="Pfam" id="PF09331"/>
    </source>
</evidence>
<organism evidence="2 3">
    <name type="scientific">Thlaspi arvense</name>
    <name type="common">Field penny-cress</name>
    <dbReference type="NCBI Taxonomy" id="13288"/>
    <lineage>
        <taxon>Eukaryota</taxon>
        <taxon>Viridiplantae</taxon>
        <taxon>Streptophyta</taxon>
        <taxon>Embryophyta</taxon>
        <taxon>Tracheophyta</taxon>
        <taxon>Spermatophyta</taxon>
        <taxon>Magnoliopsida</taxon>
        <taxon>eudicotyledons</taxon>
        <taxon>Gunneridae</taxon>
        <taxon>Pentapetalae</taxon>
        <taxon>rosids</taxon>
        <taxon>malvids</taxon>
        <taxon>Brassicales</taxon>
        <taxon>Brassicaceae</taxon>
        <taxon>Thlaspideae</taxon>
        <taxon>Thlaspi</taxon>
    </lineage>
</organism>
<dbReference type="Proteomes" id="UP000836841">
    <property type="component" value="Chromosome 1"/>
</dbReference>
<dbReference type="AlphaFoldDB" id="A0AAU9R7K1"/>
<evidence type="ECO:0000313" key="2">
    <source>
        <dbReference type="EMBL" id="CAH2035367.1"/>
    </source>
</evidence>
<dbReference type="Pfam" id="PF09331">
    <property type="entry name" value="DUF1985"/>
    <property type="match status" value="1"/>
</dbReference>
<dbReference type="EMBL" id="OU466857">
    <property type="protein sequence ID" value="CAH2035367.1"/>
    <property type="molecule type" value="Genomic_DNA"/>
</dbReference>
<evidence type="ECO:0000313" key="3">
    <source>
        <dbReference type="Proteomes" id="UP000836841"/>
    </source>
</evidence>
<gene>
    <name evidence="2" type="ORF">TAV2_LOCUS3081</name>
</gene>
<name>A0AAU9R7K1_THLAR</name>
<proteinExistence type="predicted"/>
<protein>
    <recommendedName>
        <fullName evidence="1">DUF1985 domain-containing protein</fullName>
    </recommendedName>
</protein>
<keyword evidence="3" id="KW-1185">Reference proteome</keyword>
<dbReference type="PANTHER" id="PTHR48449:SF1">
    <property type="entry name" value="DUF1985 DOMAIN-CONTAINING PROTEIN"/>
    <property type="match status" value="1"/>
</dbReference>
<accession>A0AAU9R7K1</accession>
<dbReference type="PANTHER" id="PTHR48449">
    <property type="entry name" value="DUF1985 DOMAIN-CONTAINING PROTEIN"/>
    <property type="match status" value="1"/>
</dbReference>
<dbReference type="InterPro" id="IPR015410">
    <property type="entry name" value="DUF1985"/>
</dbReference>
<feature type="domain" description="DUF1985" evidence="1">
    <location>
        <begin position="17"/>
        <end position="103"/>
    </location>
</feature>